<evidence type="ECO:0000256" key="1">
    <source>
        <dbReference type="SAM" id="MobiDB-lite"/>
    </source>
</evidence>
<dbReference type="PATRIC" id="fig|1415166.3.peg.7017"/>
<dbReference type="AlphaFoldDB" id="W5TR26"/>
<keyword evidence="2" id="KW-1133">Transmembrane helix</keyword>
<protein>
    <submittedName>
        <fullName evidence="3">Uncharacterized protein</fullName>
    </submittedName>
</protein>
<reference evidence="3 4" key="1">
    <citation type="journal article" date="2014" name="Appl. Environ. Microbiol.">
        <title>Insights into the Microbial Degradation of Rubber and Gutta-Percha by Analysis of the Complete Genome of Nocardia nova SH22a.</title>
        <authorList>
            <person name="Luo Q."/>
            <person name="Hiessl S."/>
            <person name="Poehlein A."/>
            <person name="Daniel R."/>
            <person name="Steinbuchel A."/>
        </authorList>
    </citation>
    <scope>NUCLEOTIDE SEQUENCE [LARGE SCALE GENOMIC DNA]</scope>
    <source>
        <strain evidence="3">SH22a</strain>
    </source>
</reference>
<gene>
    <name evidence="3" type="ORF">NONO_c68320</name>
</gene>
<proteinExistence type="predicted"/>
<sequence length="198" mass="21775">MSDEGQPVPGERSDIAPPAEDPLRPVRAGVVPGRRTLAYASLAALTMLVICGLAAALFGWPRIFPALAVGGVVAIALLVALFGRDAVILTDRAIYRRTPWAESRLEWDRVVAGRFALDERARWSLALDLSGGDEQHSELVLLNIPPVEHPVSNAYEQRKREQVADVRRILRHKRIPVTLLPEIATALHDHWKLAPAAQ</sequence>
<feature type="region of interest" description="Disordered" evidence="1">
    <location>
        <begin position="1"/>
        <end position="23"/>
    </location>
</feature>
<keyword evidence="2" id="KW-0812">Transmembrane</keyword>
<evidence type="ECO:0000256" key="2">
    <source>
        <dbReference type="SAM" id="Phobius"/>
    </source>
</evidence>
<dbReference type="HOGENOM" id="CLU_1523628_0_0_11"/>
<evidence type="ECO:0000313" key="3">
    <source>
        <dbReference type="EMBL" id="AHH21599.1"/>
    </source>
</evidence>
<feature type="transmembrane region" description="Helical" evidence="2">
    <location>
        <begin position="63"/>
        <end position="82"/>
    </location>
</feature>
<dbReference type="EMBL" id="CP006850">
    <property type="protein sequence ID" value="AHH21599.1"/>
    <property type="molecule type" value="Genomic_DNA"/>
</dbReference>
<evidence type="ECO:0000313" key="4">
    <source>
        <dbReference type="Proteomes" id="UP000019150"/>
    </source>
</evidence>
<dbReference type="Proteomes" id="UP000019150">
    <property type="component" value="Chromosome"/>
</dbReference>
<feature type="transmembrane region" description="Helical" evidence="2">
    <location>
        <begin position="37"/>
        <end position="57"/>
    </location>
</feature>
<name>W5TR26_9NOCA</name>
<dbReference type="STRING" id="1415166.NONO_c68320"/>
<dbReference type="KEGG" id="nno:NONO_c68320"/>
<keyword evidence="2" id="KW-0472">Membrane</keyword>
<dbReference type="RefSeq" id="WP_025352899.1">
    <property type="nucleotide sequence ID" value="NZ_CP006850.1"/>
</dbReference>
<keyword evidence="4" id="KW-1185">Reference proteome</keyword>
<organism evidence="3 4">
    <name type="scientific">Nocardia nova SH22a</name>
    <dbReference type="NCBI Taxonomy" id="1415166"/>
    <lineage>
        <taxon>Bacteria</taxon>
        <taxon>Bacillati</taxon>
        <taxon>Actinomycetota</taxon>
        <taxon>Actinomycetes</taxon>
        <taxon>Mycobacteriales</taxon>
        <taxon>Nocardiaceae</taxon>
        <taxon>Nocardia</taxon>
    </lineage>
</organism>
<accession>W5TR26</accession>
<dbReference type="eggNOG" id="ENOG5031EAR">
    <property type="taxonomic scope" value="Bacteria"/>
</dbReference>